<keyword evidence="2" id="KW-0489">Methyltransferase</keyword>
<organism evidence="7">
    <name type="scientific">Hydatigena taeniaeformis</name>
    <name type="common">Feline tapeworm</name>
    <name type="synonym">Taenia taeniaeformis</name>
    <dbReference type="NCBI Taxonomy" id="6205"/>
    <lineage>
        <taxon>Eukaryota</taxon>
        <taxon>Metazoa</taxon>
        <taxon>Spiralia</taxon>
        <taxon>Lophotrochozoa</taxon>
        <taxon>Platyhelminthes</taxon>
        <taxon>Cestoda</taxon>
        <taxon>Eucestoda</taxon>
        <taxon>Cyclophyllidea</taxon>
        <taxon>Taeniidae</taxon>
        <taxon>Hydatigera</taxon>
    </lineage>
</organism>
<evidence type="ECO:0000313" key="6">
    <source>
        <dbReference type="Proteomes" id="UP000274429"/>
    </source>
</evidence>
<dbReference type="InterPro" id="IPR002052">
    <property type="entry name" value="DNA_methylase_N6_adenine_CS"/>
</dbReference>
<keyword evidence="4" id="KW-0949">S-adenosyl-L-methionine</keyword>
<dbReference type="InterPro" id="IPR052190">
    <property type="entry name" value="Euk-Arch_PrmC-MTase"/>
</dbReference>
<evidence type="ECO:0000313" key="5">
    <source>
        <dbReference type="EMBL" id="VDM36253.1"/>
    </source>
</evidence>
<gene>
    <name evidence="5" type="ORF">TTAC_LOCUS11273</name>
</gene>
<reference evidence="7" key="1">
    <citation type="submission" date="2017-02" db="UniProtKB">
        <authorList>
            <consortium name="WormBaseParasite"/>
        </authorList>
    </citation>
    <scope>IDENTIFICATION</scope>
</reference>
<dbReference type="AlphaFoldDB" id="A0A0R3XCL3"/>
<dbReference type="GO" id="GO:0032259">
    <property type="term" value="P:methylation"/>
    <property type="evidence" value="ECO:0007669"/>
    <property type="project" value="UniProtKB-KW"/>
</dbReference>
<dbReference type="WBParaSite" id="TTAC_0001129001-mRNA-1">
    <property type="protein sequence ID" value="TTAC_0001129001-mRNA-1"/>
    <property type="gene ID" value="TTAC_0001129001"/>
</dbReference>
<keyword evidence="6" id="KW-1185">Reference proteome</keyword>
<dbReference type="PANTHER" id="PTHR45875:SF1">
    <property type="entry name" value="METHYLTRANSFERASE N6AMT1"/>
    <property type="match status" value="1"/>
</dbReference>
<evidence type="ECO:0000256" key="3">
    <source>
        <dbReference type="ARBA" id="ARBA00022679"/>
    </source>
</evidence>
<dbReference type="PROSITE" id="PS00092">
    <property type="entry name" value="N6_MTASE"/>
    <property type="match status" value="1"/>
</dbReference>
<dbReference type="InterPro" id="IPR029063">
    <property type="entry name" value="SAM-dependent_MTases_sf"/>
</dbReference>
<dbReference type="GO" id="GO:0003676">
    <property type="term" value="F:nucleic acid binding"/>
    <property type="evidence" value="ECO:0007669"/>
    <property type="project" value="InterPro"/>
</dbReference>
<evidence type="ECO:0000313" key="7">
    <source>
        <dbReference type="WBParaSite" id="TTAC_0001129001-mRNA-1"/>
    </source>
</evidence>
<dbReference type="OrthoDB" id="406152at2759"/>
<dbReference type="GO" id="GO:0008757">
    <property type="term" value="F:S-adenosylmethionine-dependent methyltransferase activity"/>
    <property type="evidence" value="ECO:0007669"/>
    <property type="project" value="TreeGrafter"/>
</dbReference>
<evidence type="ECO:0000256" key="2">
    <source>
        <dbReference type="ARBA" id="ARBA00022603"/>
    </source>
</evidence>
<evidence type="ECO:0000256" key="1">
    <source>
        <dbReference type="ARBA" id="ARBA00006149"/>
    </source>
</evidence>
<dbReference type="PANTHER" id="PTHR45875">
    <property type="entry name" value="METHYLTRANSFERASE N6AMT1"/>
    <property type="match status" value="1"/>
</dbReference>
<dbReference type="STRING" id="6205.A0A0R3XCL3"/>
<sequence length="187" mass="20448">MLPLDHVYPTPNVDVLSCPCFAEVYPPSEDSFLFLDALETDVNFIRGQLKPACAASKQVFCVNTSRYLMDAVCCDLLTSIRSSPQGIADIVLFNPPYVPTGEDELMDAKSTISSAWAGGVNGRQLSPVLTKSGALYILLLKQNEPELVSKFIRDASGGRLSASVRIIQRQCGNEQLSVKHAPRNWVT</sequence>
<reference evidence="5 6" key="2">
    <citation type="submission" date="2018-11" db="EMBL/GenBank/DDBJ databases">
        <authorList>
            <consortium name="Pathogen Informatics"/>
        </authorList>
    </citation>
    <scope>NUCLEOTIDE SEQUENCE [LARGE SCALE GENOMIC DNA]</scope>
</reference>
<name>A0A0R3XCL3_HYDTA</name>
<dbReference type="EMBL" id="UYWX01023458">
    <property type="protein sequence ID" value="VDM36253.1"/>
    <property type="molecule type" value="Genomic_DNA"/>
</dbReference>
<keyword evidence="3" id="KW-0808">Transferase</keyword>
<comment type="similarity">
    <text evidence="1">Belongs to the eukaryotic/archaeal PrmC-related family.</text>
</comment>
<dbReference type="Gene3D" id="3.40.50.150">
    <property type="entry name" value="Vaccinia Virus protein VP39"/>
    <property type="match status" value="1"/>
</dbReference>
<accession>A0A0R3XCL3</accession>
<dbReference type="GO" id="GO:0008276">
    <property type="term" value="F:protein methyltransferase activity"/>
    <property type="evidence" value="ECO:0007669"/>
    <property type="project" value="TreeGrafter"/>
</dbReference>
<protein>
    <submittedName>
        <fullName evidence="7">HemK methyltransferase family member 2</fullName>
    </submittedName>
</protein>
<dbReference type="Proteomes" id="UP000274429">
    <property type="component" value="Unassembled WGS sequence"/>
</dbReference>
<evidence type="ECO:0000256" key="4">
    <source>
        <dbReference type="ARBA" id="ARBA00022691"/>
    </source>
</evidence>
<proteinExistence type="inferred from homology"/>
<dbReference type="GO" id="GO:0035657">
    <property type="term" value="C:eRF1 methyltransferase complex"/>
    <property type="evidence" value="ECO:0007669"/>
    <property type="project" value="TreeGrafter"/>
</dbReference>